<evidence type="ECO:0000256" key="3">
    <source>
        <dbReference type="ARBA" id="ARBA00023125"/>
    </source>
</evidence>
<dbReference type="Pfam" id="PF00072">
    <property type="entry name" value="Response_reg"/>
    <property type="match status" value="1"/>
</dbReference>
<dbReference type="SMART" id="SM00448">
    <property type="entry name" value="REC"/>
    <property type="match status" value="1"/>
</dbReference>
<dbReference type="InterPro" id="IPR058245">
    <property type="entry name" value="NreC/VraR/RcsB-like_REC"/>
</dbReference>
<dbReference type="GO" id="GO:0006355">
    <property type="term" value="P:regulation of DNA-templated transcription"/>
    <property type="evidence" value="ECO:0007669"/>
    <property type="project" value="InterPro"/>
</dbReference>
<keyword evidence="1 5" id="KW-0597">Phosphoprotein</keyword>
<dbReference type="PROSITE" id="PS50110">
    <property type="entry name" value="RESPONSE_REGULATORY"/>
    <property type="match status" value="1"/>
</dbReference>
<dbReference type="PRINTS" id="PR00038">
    <property type="entry name" value="HTHLUXR"/>
</dbReference>
<gene>
    <name evidence="8" type="ORF">GCM10025875_26150</name>
</gene>
<dbReference type="Gene3D" id="1.10.10.10">
    <property type="entry name" value="Winged helix-like DNA-binding domain superfamily/Winged helix DNA-binding domain"/>
    <property type="match status" value="1"/>
</dbReference>
<feature type="domain" description="Response regulatory" evidence="7">
    <location>
        <begin position="13"/>
        <end position="128"/>
    </location>
</feature>
<dbReference type="InterPro" id="IPR011006">
    <property type="entry name" value="CheY-like_superfamily"/>
</dbReference>
<evidence type="ECO:0000259" key="6">
    <source>
        <dbReference type="PROSITE" id="PS50043"/>
    </source>
</evidence>
<dbReference type="PANTHER" id="PTHR43214">
    <property type="entry name" value="TWO-COMPONENT RESPONSE REGULATOR"/>
    <property type="match status" value="1"/>
</dbReference>
<organism evidence="8 9">
    <name type="scientific">Litorihabitans aurantiacus</name>
    <dbReference type="NCBI Taxonomy" id="1930061"/>
    <lineage>
        <taxon>Bacteria</taxon>
        <taxon>Bacillati</taxon>
        <taxon>Actinomycetota</taxon>
        <taxon>Actinomycetes</taxon>
        <taxon>Micrococcales</taxon>
        <taxon>Beutenbergiaceae</taxon>
        <taxon>Litorihabitans</taxon>
    </lineage>
</organism>
<dbReference type="InterPro" id="IPR001789">
    <property type="entry name" value="Sig_transdc_resp-reg_receiver"/>
</dbReference>
<proteinExistence type="predicted"/>
<dbReference type="Gene3D" id="3.40.50.2300">
    <property type="match status" value="1"/>
</dbReference>
<protein>
    <submittedName>
        <fullName evidence="8">DNA-binding response regulator</fullName>
    </submittedName>
</protein>
<dbReference type="InterPro" id="IPR036388">
    <property type="entry name" value="WH-like_DNA-bd_sf"/>
</dbReference>
<evidence type="ECO:0000313" key="9">
    <source>
        <dbReference type="Proteomes" id="UP001157161"/>
    </source>
</evidence>
<keyword evidence="3 8" id="KW-0238">DNA-binding</keyword>
<accession>A0AA37XFS2</accession>
<evidence type="ECO:0000259" key="7">
    <source>
        <dbReference type="PROSITE" id="PS50110"/>
    </source>
</evidence>
<dbReference type="PROSITE" id="PS50043">
    <property type="entry name" value="HTH_LUXR_2"/>
    <property type="match status" value="1"/>
</dbReference>
<dbReference type="SMART" id="SM00421">
    <property type="entry name" value="HTH_LUXR"/>
    <property type="match status" value="1"/>
</dbReference>
<dbReference type="Pfam" id="PF00196">
    <property type="entry name" value="GerE"/>
    <property type="match status" value="1"/>
</dbReference>
<dbReference type="InterPro" id="IPR000792">
    <property type="entry name" value="Tscrpt_reg_LuxR_C"/>
</dbReference>
<sequence>MTTAAPDGARSPRVLLVDDDPMIRTLLGRILQAQGIAVVGQASDGDEVLGAVAAHHPDVVVMDLRMERRSGIDATRDLKALPSPPGVLAMTSFDTEPSILDAVGAGADGFLAKDSGPEELVTAVRQVAAGEGALSPRAARVVMEQVRTAARTSVRDDARRRLAALTERERDVAQALLDGSSNVEIGRAMFVSEGTVKTHVAAALTKTGAANRVELAVLVATAG</sequence>
<feature type="domain" description="HTH luxR-type" evidence="6">
    <location>
        <begin position="158"/>
        <end position="223"/>
    </location>
</feature>
<feature type="modified residue" description="4-aspartylphosphate" evidence="5">
    <location>
        <position position="63"/>
    </location>
</feature>
<evidence type="ECO:0000256" key="4">
    <source>
        <dbReference type="ARBA" id="ARBA00023163"/>
    </source>
</evidence>
<comment type="caution">
    <text evidence="8">The sequence shown here is derived from an EMBL/GenBank/DDBJ whole genome shotgun (WGS) entry which is preliminary data.</text>
</comment>
<evidence type="ECO:0000256" key="1">
    <source>
        <dbReference type="ARBA" id="ARBA00022553"/>
    </source>
</evidence>
<dbReference type="InterPro" id="IPR039420">
    <property type="entry name" value="WalR-like"/>
</dbReference>
<dbReference type="EMBL" id="BSUM01000001">
    <property type="protein sequence ID" value="GMA32623.1"/>
    <property type="molecule type" value="Genomic_DNA"/>
</dbReference>
<dbReference type="GO" id="GO:0003677">
    <property type="term" value="F:DNA binding"/>
    <property type="evidence" value="ECO:0007669"/>
    <property type="project" value="UniProtKB-KW"/>
</dbReference>
<reference evidence="8" key="2">
    <citation type="submission" date="2023-02" db="EMBL/GenBank/DDBJ databases">
        <authorList>
            <person name="Sun Q."/>
            <person name="Mori K."/>
        </authorList>
    </citation>
    <scope>NUCLEOTIDE SEQUENCE</scope>
    <source>
        <strain evidence="8">NBRC 112290</strain>
    </source>
</reference>
<dbReference type="AlphaFoldDB" id="A0AA37XFS2"/>
<dbReference type="CDD" id="cd17535">
    <property type="entry name" value="REC_NarL-like"/>
    <property type="match status" value="1"/>
</dbReference>
<evidence type="ECO:0000256" key="5">
    <source>
        <dbReference type="PROSITE-ProRule" id="PRU00169"/>
    </source>
</evidence>
<evidence type="ECO:0000313" key="8">
    <source>
        <dbReference type="EMBL" id="GMA32623.1"/>
    </source>
</evidence>
<dbReference type="RefSeq" id="WP_284251301.1">
    <property type="nucleotide sequence ID" value="NZ_BSUM01000001.1"/>
</dbReference>
<dbReference type="SUPFAM" id="SSF52172">
    <property type="entry name" value="CheY-like"/>
    <property type="match status" value="1"/>
</dbReference>
<keyword evidence="9" id="KW-1185">Reference proteome</keyword>
<reference evidence="8" key="1">
    <citation type="journal article" date="2014" name="Int. J. Syst. Evol. Microbiol.">
        <title>Complete genome sequence of Corynebacterium casei LMG S-19264T (=DSM 44701T), isolated from a smear-ripened cheese.</title>
        <authorList>
            <consortium name="US DOE Joint Genome Institute (JGI-PGF)"/>
            <person name="Walter F."/>
            <person name="Albersmeier A."/>
            <person name="Kalinowski J."/>
            <person name="Ruckert C."/>
        </authorList>
    </citation>
    <scope>NUCLEOTIDE SEQUENCE</scope>
    <source>
        <strain evidence="8">NBRC 112290</strain>
    </source>
</reference>
<evidence type="ECO:0000256" key="2">
    <source>
        <dbReference type="ARBA" id="ARBA00023015"/>
    </source>
</evidence>
<dbReference type="GO" id="GO:0000160">
    <property type="term" value="P:phosphorelay signal transduction system"/>
    <property type="evidence" value="ECO:0007669"/>
    <property type="project" value="InterPro"/>
</dbReference>
<dbReference type="PANTHER" id="PTHR43214:SF24">
    <property type="entry name" value="TRANSCRIPTIONAL REGULATORY PROTEIN NARL-RELATED"/>
    <property type="match status" value="1"/>
</dbReference>
<keyword evidence="4" id="KW-0804">Transcription</keyword>
<dbReference type="CDD" id="cd06170">
    <property type="entry name" value="LuxR_C_like"/>
    <property type="match status" value="1"/>
</dbReference>
<keyword evidence="2" id="KW-0805">Transcription regulation</keyword>
<dbReference type="Proteomes" id="UP001157161">
    <property type="component" value="Unassembled WGS sequence"/>
</dbReference>
<dbReference type="PROSITE" id="PS00622">
    <property type="entry name" value="HTH_LUXR_1"/>
    <property type="match status" value="1"/>
</dbReference>
<name>A0AA37XFS2_9MICO</name>